<evidence type="ECO:0000256" key="5">
    <source>
        <dbReference type="ARBA" id="ARBA00023145"/>
    </source>
</evidence>
<dbReference type="AlphaFoldDB" id="A0ABD2QLZ4"/>
<keyword evidence="3" id="KW-0378">Hydrolase</keyword>
<dbReference type="InterPro" id="IPR039417">
    <property type="entry name" value="Peptidase_C1A_papain-like"/>
</dbReference>
<keyword evidence="7" id="KW-0732">Signal</keyword>
<dbReference type="SMART" id="SM00848">
    <property type="entry name" value="Inhibitor_I29"/>
    <property type="match status" value="1"/>
</dbReference>
<evidence type="ECO:0000256" key="2">
    <source>
        <dbReference type="ARBA" id="ARBA00022670"/>
    </source>
</evidence>
<dbReference type="CDD" id="cd02248">
    <property type="entry name" value="Peptidase_C1A"/>
    <property type="match status" value="1"/>
</dbReference>
<evidence type="ECO:0000256" key="1">
    <source>
        <dbReference type="ARBA" id="ARBA00008455"/>
    </source>
</evidence>
<evidence type="ECO:0000313" key="11">
    <source>
        <dbReference type="Proteomes" id="UP001626550"/>
    </source>
</evidence>
<evidence type="ECO:0000313" key="10">
    <source>
        <dbReference type="EMBL" id="KAL3320550.1"/>
    </source>
</evidence>
<dbReference type="SMART" id="SM00645">
    <property type="entry name" value="Pept_C1"/>
    <property type="match status" value="1"/>
</dbReference>
<dbReference type="Gene3D" id="3.90.70.10">
    <property type="entry name" value="Cysteine proteinases"/>
    <property type="match status" value="1"/>
</dbReference>
<evidence type="ECO:0000259" key="9">
    <source>
        <dbReference type="SMART" id="SM00848"/>
    </source>
</evidence>
<reference evidence="10 11" key="1">
    <citation type="submission" date="2024-11" db="EMBL/GenBank/DDBJ databases">
        <title>Adaptive evolution of stress response genes in parasites aligns with host niche diversity.</title>
        <authorList>
            <person name="Hahn C."/>
            <person name="Resl P."/>
        </authorList>
    </citation>
    <scope>NUCLEOTIDE SEQUENCE [LARGE SCALE GENOMIC DNA]</scope>
    <source>
        <strain evidence="10">EGGRZ-B1_66</strain>
        <tissue evidence="10">Body</tissue>
    </source>
</reference>
<proteinExistence type="inferred from homology"/>
<protein>
    <recommendedName>
        <fullName evidence="12">Cathepsin L</fullName>
    </recommendedName>
</protein>
<dbReference type="PRINTS" id="PR00705">
    <property type="entry name" value="PAPAIN"/>
</dbReference>
<dbReference type="SUPFAM" id="SSF54001">
    <property type="entry name" value="Cysteine proteinases"/>
    <property type="match status" value="1"/>
</dbReference>
<organism evidence="10 11">
    <name type="scientific">Cichlidogyrus casuarinus</name>
    <dbReference type="NCBI Taxonomy" id="1844966"/>
    <lineage>
        <taxon>Eukaryota</taxon>
        <taxon>Metazoa</taxon>
        <taxon>Spiralia</taxon>
        <taxon>Lophotrochozoa</taxon>
        <taxon>Platyhelminthes</taxon>
        <taxon>Monogenea</taxon>
        <taxon>Monopisthocotylea</taxon>
        <taxon>Dactylogyridea</taxon>
        <taxon>Ancyrocephalidae</taxon>
        <taxon>Cichlidogyrus</taxon>
    </lineage>
</organism>
<accession>A0ABD2QLZ4</accession>
<comment type="caution">
    <text evidence="10">The sequence shown here is derived from an EMBL/GenBank/DDBJ whole genome shotgun (WGS) entry which is preliminary data.</text>
</comment>
<name>A0ABD2QLZ4_9PLAT</name>
<evidence type="ECO:0000259" key="8">
    <source>
        <dbReference type="SMART" id="SM00645"/>
    </source>
</evidence>
<dbReference type="InterPro" id="IPR013128">
    <property type="entry name" value="Peptidase_C1A"/>
</dbReference>
<dbReference type="InterPro" id="IPR000668">
    <property type="entry name" value="Peptidase_C1A_C"/>
</dbReference>
<dbReference type="InterPro" id="IPR013201">
    <property type="entry name" value="Prot_inhib_I29"/>
</dbReference>
<dbReference type="Pfam" id="PF08246">
    <property type="entry name" value="Inhibitor_I29"/>
    <property type="match status" value="1"/>
</dbReference>
<dbReference type="PROSITE" id="PS00139">
    <property type="entry name" value="THIOL_PROTEASE_CYS"/>
    <property type="match status" value="1"/>
</dbReference>
<dbReference type="FunFam" id="3.90.70.10:FF:000006">
    <property type="entry name" value="Cathepsin S"/>
    <property type="match status" value="1"/>
</dbReference>
<evidence type="ECO:0000256" key="6">
    <source>
        <dbReference type="ARBA" id="ARBA00023157"/>
    </source>
</evidence>
<keyword evidence="6" id="KW-1015">Disulfide bond</keyword>
<dbReference type="InterPro" id="IPR000169">
    <property type="entry name" value="Pept_cys_AS"/>
</dbReference>
<dbReference type="Proteomes" id="UP001626550">
    <property type="component" value="Unassembled WGS sequence"/>
</dbReference>
<keyword evidence="5" id="KW-0865">Zymogen</keyword>
<dbReference type="PANTHER" id="PTHR12411">
    <property type="entry name" value="CYSTEINE PROTEASE FAMILY C1-RELATED"/>
    <property type="match status" value="1"/>
</dbReference>
<evidence type="ECO:0000256" key="4">
    <source>
        <dbReference type="ARBA" id="ARBA00022807"/>
    </source>
</evidence>
<dbReference type="InterPro" id="IPR038765">
    <property type="entry name" value="Papain-like_cys_pep_sf"/>
</dbReference>
<evidence type="ECO:0008006" key="12">
    <source>
        <dbReference type="Google" id="ProtNLM"/>
    </source>
</evidence>
<evidence type="ECO:0000256" key="7">
    <source>
        <dbReference type="SAM" id="SignalP"/>
    </source>
</evidence>
<dbReference type="Pfam" id="PF00112">
    <property type="entry name" value="Peptidase_C1"/>
    <property type="match status" value="1"/>
</dbReference>
<dbReference type="GO" id="GO:0006508">
    <property type="term" value="P:proteolysis"/>
    <property type="evidence" value="ECO:0007669"/>
    <property type="project" value="UniProtKB-KW"/>
</dbReference>
<evidence type="ECO:0000256" key="3">
    <source>
        <dbReference type="ARBA" id="ARBA00022801"/>
    </source>
</evidence>
<feature type="signal peptide" evidence="7">
    <location>
        <begin position="1"/>
        <end position="17"/>
    </location>
</feature>
<feature type="domain" description="Peptidase C1A papain C-terminal" evidence="8">
    <location>
        <begin position="112"/>
        <end position="326"/>
    </location>
</feature>
<keyword evidence="11" id="KW-1185">Reference proteome</keyword>
<dbReference type="EMBL" id="JBJKFK010000045">
    <property type="protein sequence ID" value="KAL3320550.1"/>
    <property type="molecule type" value="Genomic_DNA"/>
</dbReference>
<dbReference type="PROSITE" id="PS51257">
    <property type="entry name" value="PROKAR_LIPOPROTEIN"/>
    <property type="match status" value="1"/>
</dbReference>
<feature type="domain" description="Cathepsin propeptide inhibitor" evidence="9">
    <location>
        <begin position="27"/>
        <end position="87"/>
    </location>
</feature>
<comment type="similarity">
    <text evidence="1">Belongs to the peptidase C1 family.</text>
</comment>
<keyword evidence="4" id="KW-0788">Thiol protease</keyword>
<gene>
    <name evidence="10" type="ORF">Ciccas_000782</name>
</gene>
<keyword evidence="2" id="KW-0645">Protease</keyword>
<dbReference type="GO" id="GO:0008234">
    <property type="term" value="F:cysteine-type peptidase activity"/>
    <property type="evidence" value="ECO:0007669"/>
    <property type="project" value="UniProtKB-KW"/>
</dbReference>
<sequence length="329" mass="37470">MKLVLLFATLFAVSCLASDELELQPKWELFKSEHGKNYETDTENRMRHKLWLDNLRMVEEHNKRYENGEVTYYLAQNRFSDMTTEEREQMNGFRMEDRPVAESEYVRSGEKLDESWDWRTKNAVNPVRDQGYCGSCWAFSSIAAIETQYWLQKSSLKSFSEQQLVDCVENTDCKNGGHMWLAFRYLKGNGLQSRDSYPYLDLKTICKYDPTKIAMSGVASFVNLPQGNEVALAEAIQKVGVISIAVNTKNEDFHFYSGGVYKPAKCDPMAPDHAISAVGFGTDKRGGDFFIVRNSWGSTWGEKGYMRLARNQGNVCGVASCAVYPVLMN</sequence>
<feature type="chain" id="PRO_5044800236" description="Cathepsin L" evidence="7">
    <location>
        <begin position="18"/>
        <end position="329"/>
    </location>
</feature>